<feature type="domain" description="GCF C-terminal" evidence="5">
    <location>
        <begin position="499"/>
        <end position="627"/>
    </location>
</feature>
<feature type="compositionally biased region" description="Acidic residues" evidence="4">
    <location>
        <begin position="226"/>
        <end position="236"/>
    </location>
</feature>
<dbReference type="EMBL" id="JAPWTJ010000466">
    <property type="protein sequence ID" value="KAJ8978174.1"/>
    <property type="molecule type" value="Genomic_DNA"/>
</dbReference>
<evidence type="ECO:0000313" key="6">
    <source>
        <dbReference type="EMBL" id="KAJ8978174.1"/>
    </source>
</evidence>
<evidence type="ECO:0000313" key="7">
    <source>
        <dbReference type="Proteomes" id="UP001162164"/>
    </source>
</evidence>
<dbReference type="Pfam" id="PF15458">
    <property type="entry name" value="NTR2"/>
    <property type="match status" value="1"/>
</dbReference>
<accession>A0ABQ9JKM8</accession>
<feature type="compositionally biased region" description="Acidic residues" evidence="4">
    <location>
        <begin position="56"/>
        <end position="65"/>
    </location>
</feature>
<dbReference type="PANTHER" id="PTHR12214:SF0">
    <property type="entry name" value="LD29489P"/>
    <property type="match status" value="1"/>
</dbReference>
<organism evidence="6 7">
    <name type="scientific">Molorchus minor</name>
    <dbReference type="NCBI Taxonomy" id="1323400"/>
    <lineage>
        <taxon>Eukaryota</taxon>
        <taxon>Metazoa</taxon>
        <taxon>Ecdysozoa</taxon>
        <taxon>Arthropoda</taxon>
        <taxon>Hexapoda</taxon>
        <taxon>Insecta</taxon>
        <taxon>Pterygota</taxon>
        <taxon>Neoptera</taxon>
        <taxon>Endopterygota</taxon>
        <taxon>Coleoptera</taxon>
        <taxon>Polyphaga</taxon>
        <taxon>Cucujiformia</taxon>
        <taxon>Chrysomeloidea</taxon>
        <taxon>Cerambycidae</taxon>
        <taxon>Lamiinae</taxon>
        <taxon>Monochamini</taxon>
        <taxon>Molorchus</taxon>
    </lineage>
</organism>
<evidence type="ECO:0000256" key="2">
    <source>
        <dbReference type="ARBA" id="ARBA00010801"/>
    </source>
</evidence>
<comment type="subcellular location">
    <subcellularLocation>
        <location evidence="1">Nucleus</location>
    </subcellularLocation>
</comment>
<dbReference type="InterPro" id="IPR012890">
    <property type="entry name" value="GCFC2-like"/>
</dbReference>
<protein>
    <recommendedName>
        <fullName evidence="5">GCF C-terminal domain-containing protein</fullName>
    </recommendedName>
</protein>
<keyword evidence="7" id="KW-1185">Reference proteome</keyword>
<evidence type="ECO:0000256" key="3">
    <source>
        <dbReference type="ARBA" id="ARBA00023242"/>
    </source>
</evidence>
<comment type="caution">
    <text evidence="6">The sequence shown here is derived from an EMBL/GenBank/DDBJ whole genome shotgun (WGS) entry which is preliminary data.</text>
</comment>
<feature type="compositionally biased region" description="Basic and acidic residues" evidence="4">
    <location>
        <begin position="100"/>
        <end position="112"/>
    </location>
</feature>
<feature type="region of interest" description="Disordered" evidence="4">
    <location>
        <begin position="197"/>
        <end position="236"/>
    </location>
</feature>
<proteinExistence type="inferred from homology"/>
<dbReference type="Proteomes" id="UP001162164">
    <property type="component" value="Unassembled WGS sequence"/>
</dbReference>
<gene>
    <name evidence="6" type="ORF">NQ317_009662</name>
</gene>
<dbReference type="Pfam" id="PF07842">
    <property type="entry name" value="GCFC"/>
    <property type="match status" value="1"/>
</dbReference>
<feature type="region of interest" description="Disordered" evidence="4">
    <location>
        <begin position="427"/>
        <end position="461"/>
    </location>
</feature>
<feature type="region of interest" description="Disordered" evidence="4">
    <location>
        <begin position="133"/>
        <end position="176"/>
    </location>
</feature>
<feature type="compositionally biased region" description="Basic and acidic residues" evidence="4">
    <location>
        <begin position="427"/>
        <end position="436"/>
    </location>
</feature>
<evidence type="ECO:0000256" key="1">
    <source>
        <dbReference type="ARBA" id="ARBA00004123"/>
    </source>
</evidence>
<dbReference type="PANTHER" id="PTHR12214">
    <property type="entry name" value="GC-RICH SEQUENCE DNA-BINDING FACTOR"/>
    <property type="match status" value="1"/>
</dbReference>
<feature type="region of interest" description="Disordered" evidence="4">
    <location>
        <begin position="1"/>
        <end position="112"/>
    </location>
</feature>
<name>A0ABQ9JKM8_9CUCU</name>
<dbReference type="InterPro" id="IPR028211">
    <property type="entry name" value="Ntr2"/>
</dbReference>
<comment type="similarity">
    <text evidence="2">Belongs to the GCF family.</text>
</comment>
<sequence length="757" mass="87081">MKKVRGQESTLVVGYGQVERRSLPAQEEPTSKTTGAERSAPLSLSDRMFQRRVFTENDDEDEPMEVQEIAPIEKKPKPKKKDKSSTKQNQTLLSFDAEEEEKRKKDVKQEKEEIKIKEKTEIVTDDFVLVVNSSHKKPSTPPPPILTGQAALCAGKDEPSSEEEEEQVHRFSKPNSFKKILESGAIPDAAMIHAARKKRQRARELGDFVPVEDEEPEDKGRLMRDDDNEGSDEERLDMDVNLNLRDQERRREQFLAAQESDHEVDEWEDQQIRKGVTGAAISMAQEMLYPPECPPAPRITTQVPVMEPGIPRTPQMIAEKLREHFQNRVQEDIQQTTIELEELKIKAPTAAQRFRFYQELRGYITDLVECLDEKVGIISNLEQRAMDLMARKSEWLIERRRQDVRDQAEEATSKGVMLLKGLELEEKQRRAAEREGRRTRRRRARETPGQPKHVEGMSSDDEISQQDILNFDKEKEQIDSELQEVFEDVVEDYSSTANILIKFEQWRSTDLTAYTEAYATFCLPKVVSPLVRLNLVFWDPLNETMELEKLPWYRTLALYGLHDDETEETLALDPDISLLPTIIEKVIVPKLTQLVDKCWDPLSSSQTLRLVGIVSRYIRRFPSLGPASAPLHNLFADSKSPFFQRQFSSGLKLLKNITSWQGILNDNTLKELALTSLLNRYLLSALKFCVITDAVQKVRLISLILPRIWLQGSTPEFKMFSVGVLNLHQQLDKDNPMHLEPIETLNSIIKTLRSQNQ</sequence>
<reference evidence="6" key="1">
    <citation type="journal article" date="2023" name="Insect Mol. Biol.">
        <title>Genome sequencing provides insights into the evolution of gene families encoding plant cell wall-degrading enzymes in longhorned beetles.</title>
        <authorList>
            <person name="Shin N.R."/>
            <person name="Okamura Y."/>
            <person name="Kirsch R."/>
            <person name="Pauchet Y."/>
        </authorList>
    </citation>
    <scope>NUCLEOTIDE SEQUENCE</scope>
    <source>
        <strain evidence="6">MMC_N1</strain>
    </source>
</reference>
<evidence type="ECO:0000259" key="5">
    <source>
        <dbReference type="Pfam" id="PF07842"/>
    </source>
</evidence>
<dbReference type="InterPro" id="IPR022783">
    <property type="entry name" value="GCFC_dom"/>
</dbReference>
<evidence type="ECO:0000256" key="4">
    <source>
        <dbReference type="SAM" id="MobiDB-lite"/>
    </source>
</evidence>
<keyword evidence="3" id="KW-0539">Nucleus</keyword>